<sequence length="46" mass="4920">MSMFVGPQAGYIEGARRNVPGLDSLHRMTGLLLAEHVPVNACVLVV</sequence>
<proteinExistence type="predicted"/>
<reference evidence="2" key="1">
    <citation type="submission" date="2016-08" db="EMBL/GenBank/DDBJ databases">
        <authorList>
            <person name="Varghese N."/>
            <person name="Submissions Spin"/>
        </authorList>
    </citation>
    <scope>NUCLEOTIDE SEQUENCE [LARGE SCALE GENOMIC DNA]</scope>
    <source>
        <strain evidence="2">P1-7</strain>
    </source>
</reference>
<gene>
    <name evidence="1" type="ORF">GA0061101_112161</name>
</gene>
<accession>A0A1C3WK31</accession>
<name>A0A1C3WK31_9HYPH</name>
<keyword evidence="1" id="KW-0808">Transferase</keyword>
<dbReference type="AlphaFoldDB" id="A0A1C3WK31"/>
<keyword evidence="1" id="KW-0489">Methyltransferase</keyword>
<protein>
    <submittedName>
        <fullName evidence="1">tRNA (Cmo5U34)-methyltransferase</fullName>
    </submittedName>
</protein>
<dbReference type="Proteomes" id="UP000199205">
    <property type="component" value="Unassembled WGS sequence"/>
</dbReference>
<dbReference type="GO" id="GO:0008168">
    <property type="term" value="F:methyltransferase activity"/>
    <property type="evidence" value="ECO:0007669"/>
    <property type="project" value="UniProtKB-KW"/>
</dbReference>
<evidence type="ECO:0000313" key="1">
    <source>
        <dbReference type="EMBL" id="SCB40310.1"/>
    </source>
</evidence>
<dbReference type="GO" id="GO:0032259">
    <property type="term" value="P:methylation"/>
    <property type="evidence" value="ECO:0007669"/>
    <property type="project" value="UniProtKB-KW"/>
</dbReference>
<dbReference type="EMBL" id="FMAF01000012">
    <property type="protein sequence ID" value="SCB40310.1"/>
    <property type="molecule type" value="Genomic_DNA"/>
</dbReference>
<organism evidence="1 2">
    <name type="scientific">Rhizobium lusitanum</name>
    <dbReference type="NCBI Taxonomy" id="293958"/>
    <lineage>
        <taxon>Bacteria</taxon>
        <taxon>Pseudomonadati</taxon>
        <taxon>Pseudomonadota</taxon>
        <taxon>Alphaproteobacteria</taxon>
        <taxon>Hyphomicrobiales</taxon>
        <taxon>Rhizobiaceae</taxon>
        <taxon>Rhizobium/Agrobacterium group</taxon>
        <taxon>Rhizobium</taxon>
    </lineage>
</organism>
<evidence type="ECO:0000313" key="2">
    <source>
        <dbReference type="Proteomes" id="UP000199205"/>
    </source>
</evidence>